<evidence type="ECO:0000256" key="1">
    <source>
        <dbReference type="ARBA" id="ARBA00004365"/>
    </source>
</evidence>
<dbReference type="InterPro" id="IPR001492">
    <property type="entry name" value="Flagellin"/>
</dbReference>
<evidence type="ECO:0000256" key="3">
    <source>
        <dbReference type="ARBA" id="ARBA00005709"/>
    </source>
</evidence>
<keyword evidence="8" id="KW-0966">Cell projection</keyword>
<evidence type="ECO:0000256" key="5">
    <source>
        <dbReference type="ARBA" id="ARBA00023143"/>
    </source>
</evidence>
<organism evidence="8 9">
    <name type="scientific">Chromatocurvus halotolerans</name>
    <dbReference type="NCBI Taxonomy" id="1132028"/>
    <lineage>
        <taxon>Bacteria</taxon>
        <taxon>Pseudomonadati</taxon>
        <taxon>Pseudomonadota</taxon>
        <taxon>Gammaproteobacteria</taxon>
        <taxon>Cellvibrionales</taxon>
        <taxon>Halieaceae</taxon>
        <taxon>Chromatocurvus</taxon>
    </lineage>
</organism>
<dbReference type="PANTHER" id="PTHR42792">
    <property type="entry name" value="FLAGELLIN"/>
    <property type="match status" value="1"/>
</dbReference>
<dbReference type="Pfam" id="PF21158">
    <property type="entry name" value="flgK_1st_1"/>
    <property type="match status" value="1"/>
</dbReference>
<dbReference type="GO" id="GO:0005576">
    <property type="term" value="C:extracellular region"/>
    <property type="evidence" value="ECO:0007669"/>
    <property type="project" value="UniProtKB-SubCell"/>
</dbReference>
<reference evidence="8 9" key="1">
    <citation type="submission" date="2019-03" db="EMBL/GenBank/DDBJ databases">
        <title>Genomic Encyclopedia of Type Strains, Phase IV (KMG-IV): sequencing the most valuable type-strain genomes for metagenomic binning, comparative biology and taxonomic classification.</title>
        <authorList>
            <person name="Goeker M."/>
        </authorList>
    </citation>
    <scope>NUCLEOTIDE SEQUENCE [LARGE SCALE GENOMIC DNA]</scope>
    <source>
        <strain evidence="8 9">DSM 23344</strain>
    </source>
</reference>
<dbReference type="SUPFAM" id="SSF64518">
    <property type="entry name" value="Phase 1 flagellin"/>
    <property type="match status" value="1"/>
</dbReference>
<dbReference type="AlphaFoldDB" id="A0A4R2KS68"/>
<comment type="subcellular location">
    <subcellularLocation>
        <location evidence="1">Bacterial flagellum</location>
    </subcellularLocation>
    <subcellularLocation>
        <location evidence="2">Secreted</location>
    </subcellularLocation>
</comment>
<dbReference type="Pfam" id="PF00669">
    <property type="entry name" value="Flagellin_N"/>
    <property type="match status" value="1"/>
</dbReference>
<protein>
    <submittedName>
        <fullName evidence="8">Flagellar hook-associated protein 3 FlgL</fullName>
    </submittedName>
</protein>
<evidence type="ECO:0000259" key="7">
    <source>
        <dbReference type="Pfam" id="PF21158"/>
    </source>
</evidence>
<feature type="domain" description="Flagellin N-terminal" evidence="6">
    <location>
        <begin position="3"/>
        <end position="140"/>
    </location>
</feature>
<evidence type="ECO:0000256" key="4">
    <source>
        <dbReference type="ARBA" id="ARBA00022525"/>
    </source>
</evidence>
<dbReference type="GO" id="GO:0005198">
    <property type="term" value="F:structural molecule activity"/>
    <property type="evidence" value="ECO:0007669"/>
    <property type="project" value="InterPro"/>
</dbReference>
<keyword evidence="5" id="KW-0975">Bacterial flagellum</keyword>
<dbReference type="PANTHER" id="PTHR42792:SF1">
    <property type="entry name" value="FLAGELLAR HOOK-ASSOCIATED PROTEIN 3"/>
    <property type="match status" value="1"/>
</dbReference>
<comment type="caution">
    <text evidence="8">The sequence shown here is derived from an EMBL/GenBank/DDBJ whole genome shotgun (WGS) entry which is preliminary data.</text>
</comment>
<dbReference type="RefSeq" id="WP_117314854.1">
    <property type="nucleotide sequence ID" value="NZ_QQSW01000002.1"/>
</dbReference>
<keyword evidence="9" id="KW-1185">Reference proteome</keyword>
<evidence type="ECO:0000313" key="9">
    <source>
        <dbReference type="Proteomes" id="UP000294980"/>
    </source>
</evidence>
<dbReference type="InterPro" id="IPR013384">
    <property type="entry name" value="Flagell_FlgL"/>
</dbReference>
<dbReference type="GO" id="GO:0009424">
    <property type="term" value="C:bacterial-type flagellum hook"/>
    <property type="evidence" value="ECO:0007669"/>
    <property type="project" value="InterPro"/>
</dbReference>
<dbReference type="EMBL" id="SLWX01000004">
    <property type="protein sequence ID" value="TCO76613.1"/>
    <property type="molecule type" value="Genomic_DNA"/>
</dbReference>
<evidence type="ECO:0000313" key="8">
    <source>
        <dbReference type="EMBL" id="TCO76613.1"/>
    </source>
</evidence>
<evidence type="ECO:0000256" key="2">
    <source>
        <dbReference type="ARBA" id="ARBA00004613"/>
    </source>
</evidence>
<dbReference type="GO" id="GO:0071973">
    <property type="term" value="P:bacterial-type flagellum-dependent cell motility"/>
    <property type="evidence" value="ECO:0007669"/>
    <property type="project" value="InterPro"/>
</dbReference>
<dbReference type="OrthoDB" id="9768249at2"/>
<dbReference type="Gene3D" id="1.20.1330.10">
    <property type="entry name" value="f41 fragment of flagellin, N-terminal domain"/>
    <property type="match status" value="1"/>
</dbReference>
<dbReference type="NCBIfam" id="TIGR02550">
    <property type="entry name" value="flagell_flgL"/>
    <property type="match status" value="1"/>
</dbReference>
<keyword evidence="8" id="KW-0969">Cilium</keyword>
<feature type="domain" description="Flagellar hook-associated protein 1 D2-like" evidence="7">
    <location>
        <begin position="198"/>
        <end position="275"/>
    </location>
</feature>
<gene>
    <name evidence="8" type="ORF">EV688_10467</name>
</gene>
<dbReference type="InterPro" id="IPR001029">
    <property type="entry name" value="Flagellin_N"/>
</dbReference>
<sequence length="396" mass="42746">MRISTQMLFQQGLNGMLEQQARSAKTLEQLATGQRVNRVSDDPAAAARIQELDRAVSQQTTFLDNIGRTRQRLSTEEGSLESAGTVIRRVRELAVQAASDTTGSEGRRLIAVELRQRAEELVDIGNSQSGEGEFIFAGAQSQTRPFVPDVGGIRYDGDSVRRGQVIGPGTTMAEGDTGDDLFMRIRNGDGVVAAGSVTGNTGTGVIRADGSDSGVYDGTNFTIRFTDPENYEIRNAANTVVDTGAYQPGGVVSHNGTQLVITGAPAAGDEFAVTPARYESAFATISNLADALEQSANSDVARTSQRQAIDDALAQLDRNETRLLEVRASVGARLNTLDNVQESQESLRFSLETLVSDVRDLNYPEAISRLQQELFTLQASQQAFTRIQGNSLFRFL</sequence>
<keyword evidence="4" id="KW-0964">Secreted</keyword>
<keyword evidence="8" id="KW-0282">Flagellum</keyword>
<evidence type="ECO:0000259" key="6">
    <source>
        <dbReference type="Pfam" id="PF00669"/>
    </source>
</evidence>
<proteinExistence type="inferred from homology"/>
<comment type="similarity">
    <text evidence="3">Belongs to the bacterial flagellin family.</text>
</comment>
<dbReference type="InterPro" id="IPR049119">
    <property type="entry name" value="FlgK_D2-like"/>
</dbReference>
<dbReference type="PRINTS" id="PR00207">
    <property type="entry name" value="FLAGELLIN"/>
</dbReference>
<name>A0A4R2KS68_9GAMM</name>
<dbReference type="Proteomes" id="UP000294980">
    <property type="component" value="Unassembled WGS sequence"/>
</dbReference>
<accession>A0A4R2KS68</accession>